<dbReference type="Proteomes" id="UP000674425">
    <property type="component" value="Unassembled WGS sequence"/>
</dbReference>
<accession>A0ABN7NB27</accession>
<evidence type="ECO:0000313" key="1">
    <source>
        <dbReference type="EMBL" id="CAE6865388.1"/>
    </source>
</evidence>
<organism evidence="1 2">
    <name type="scientific">Paraburkholderia aspalathi</name>
    <dbReference type="NCBI Taxonomy" id="1324617"/>
    <lineage>
        <taxon>Bacteria</taxon>
        <taxon>Pseudomonadati</taxon>
        <taxon>Pseudomonadota</taxon>
        <taxon>Betaproteobacteria</taxon>
        <taxon>Burkholderiales</taxon>
        <taxon>Burkholderiaceae</taxon>
        <taxon>Paraburkholderia</taxon>
    </lineage>
</organism>
<reference evidence="1 2" key="1">
    <citation type="submission" date="2021-02" db="EMBL/GenBank/DDBJ databases">
        <authorList>
            <person name="Vanwijnsberghe S."/>
        </authorList>
    </citation>
    <scope>NUCLEOTIDE SEQUENCE [LARGE SCALE GENOMIC DNA]</scope>
    <source>
        <strain evidence="1 2">R-69658</strain>
    </source>
</reference>
<gene>
    <name evidence="1" type="ORF">R69658_07830</name>
</gene>
<dbReference type="EMBL" id="CAJNAU010000195">
    <property type="protein sequence ID" value="CAE6865388.1"/>
    <property type="molecule type" value="Genomic_DNA"/>
</dbReference>
<proteinExistence type="predicted"/>
<name>A0ABN7NB27_9BURK</name>
<evidence type="ECO:0000313" key="2">
    <source>
        <dbReference type="Proteomes" id="UP000674425"/>
    </source>
</evidence>
<protein>
    <submittedName>
        <fullName evidence="1">Uncharacterized protein</fullName>
    </submittedName>
</protein>
<keyword evidence="2" id="KW-1185">Reference proteome</keyword>
<sequence length="55" mass="5907">MAASDDILVGSMAAEAGKNFRTDNVSIAMVVRHIGFRLGYTHLVIQKSAELMGRG</sequence>
<comment type="caution">
    <text evidence="1">The sequence shown here is derived from an EMBL/GenBank/DDBJ whole genome shotgun (WGS) entry which is preliminary data.</text>
</comment>
<dbReference type="RefSeq" id="WP_200622804.1">
    <property type="nucleotide sequence ID" value="NZ_CAJNAU010000195.1"/>
</dbReference>